<evidence type="ECO:0000313" key="8">
    <source>
        <dbReference type="EMBL" id="QIW94544.1"/>
    </source>
</evidence>
<sequence>MSQELKARAIVSRAELDKGGWKLEDVALRQPGKGELLVEMVGSGVCHTDVLVGGLPGEGSPIGFYPRVLGHEGSGYVKAVGPDVTVAKVGDPVLLSFDFCKACTMCNGGHYSHCDDFMKVNFGPWPVFTTDDKHEKPEISGRFFGMSSFASLSIVNETSVVNAKDLVKDKNELALFSPLGCGIQTGSGSVINAAKATADDTVCVLGLGGVGLSALMGAKVQGCKKVIGVDRVESRLQLARELGAMHVIDGSKLGDKSLADAIKEAADGEGPTVTIETTGAPPLIKAAIEASRNKGKVIQVGSAPFDFNLDINVFSFMARGIQYIGAIEGHAYPAEYVPKMVQWYREGKFPLDKFTKLFPADQFEEAIHEMHDGSTIKPILLW</sequence>
<feature type="domain" description="Enoyl reductase (ER)" evidence="7">
    <location>
        <begin position="14"/>
        <end position="381"/>
    </location>
</feature>
<dbReference type="Gene3D" id="3.90.180.10">
    <property type="entry name" value="Medium-chain alcohol dehydrogenases, catalytic domain"/>
    <property type="match status" value="1"/>
</dbReference>
<dbReference type="OrthoDB" id="1560166at2759"/>
<dbReference type="PROSITE" id="PS00059">
    <property type="entry name" value="ADH_ZINC"/>
    <property type="match status" value="1"/>
</dbReference>
<dbReference type="PANTHER" id="PTHR43350:SF2">
    <property type="entry name" value="GROES-LIKE ZINC-BINDING ALCOHOL DEHYDROGENASE FAMILY PROTEIN"/>
    <property type="match status" value="1"/>
</dbReference>
<keyword evidence="5" id="KW-0560">Oxidoreductase</keyword>
<evidence type="ECO:0000313" key="9">
    <source>
        <dbReference type="Proteomes" id="UP000503462"/>
    </source>
</evidence>
<name>A0A6H0XIU0_9PEZI</name>
<dbReference type="Gene3D" id="3.40.50.720">
    <property type="entry name" value="NAD(P)-binding Rossmann-like Domain"/>
    <property type="match status" value="1"/>
</dbReference>
<comment type="cofactor">
    <cofactor evidence="1 6">
        <name>Zn(2+)</name>
        <dbReference type="ChEBI" id="CHEBI:29105"/>
    </cofactor>
</comment>
<dbReference type="GO" id="GO:0008270">
    <property type="term" value="F:zinc ion binding"/>
    <property type="evidence" value="ECO:0007669"/>
    <property type="project" value="InterPro"/>
</dbReference>
<evidence type="ECO:0000256" key="1">
    <source>
        <dbReference type="ARBA" id="ARBA00001947"/>
    </source>
</evidence>
<dbReference type="InterPro" id="IPR020843">
    <property type="entry name" value="ER"/>
</dbReference>
<comment type="similarity">
    <text evidence="2 6">Belongs to the zinc-containing alcohol dehydrogenase family.</text>
</comment>
<protein>
    <recommendedName>
        <fullName evidence="7">Enoyl reductase (ER) domain-containing protein</fullName>
    </recommendedName>
</protein>
<dbReference type="InterPro" id="IPR013149">
    <property type="entry name" value="ADH-like_C"/>
</dbReference>
<dbReference type="SUPFAM" id="SSF50129">
    <property type="entry name" value="GroES-like"/>
    <property type="match status" value="1"/>
</dbReference>
<dbReference type="GO" id="GO:0016491">
    <property type="term" value="F:oxidoreductase activity"/>
    <property type="evidence" value="ECO:0007669"/>
    <property type="project" value="UniProtKB-KW"/>
</dbReference>
<evidence type="ECO:0000256" key="5">
    <source>
        <dbReference type="ARBA" id="ARBA00023002"/>
    </source>
</evidence>
<dbReference type="Pfam" id="PF00107">
    <property type="entry name" value="ADH_zinc_N"/>
    <property type="match status" value="1"/>
</dbReference>
<dbReference type="Proteomes" id="UP000503462">
    <property type="component" value="Chromosome 1"/>
</dbReference>
<keyword evidence="3 6" id="KW-0479">Metal-binding</keyword>
<dbReference type="InterPro" id="IPR013154">
    <property type="entry name" value="ADH-like_N"/>
</dbReference>
<dbReference type="AlphaFoldDB" id="A0A6H0XIU0"/>
<dbReference type="CDD" id="cd08278">
    <property type="entry name" value="benzyl_alcohol_DH"/>
    <property type="match status" value="1"/>
</dbReference>
<keyword evidence="9" id="KW-1185">Reference proteome</keyword>
<dbReference type="SUPFAM" id="SSF51735">
    <property type="entry name" value="NAD(P)-binding Rossmann-fold domains"/>
    <property type="match status" value="1"/>
</dbReference>
<evidence type="ECO:0000256" key="2">
    <source>
        <dbReference type="ARBA" id="ARBA00008072"/>
    </source>
</evidence>
<dbReference type="InterPro" id="IPR036291">
    <property type="entry name" value="NAD(P)-bd_dom_sf"/>
</dbReference>
<evidence type="ECO:0000256" key="4">
    <source>
        <dbReference type="ARBA" id="ARBA00022833"/>
    </source>
</evidence>
<dbReference type="InterPro" id="IPR011032">
    <property type="entry name" value="GroES-like_sf"/>
</dbReference>
<dbReference type="Pfam" id="PF08240">
    <property type="entry name" value="ADH_N"/>
    <property type="match status" value="1"/>
</dbReference>
<dbReference type="PANTHER" id="PTHR43350">
    <property type="entry name" value="NAD-DEPENDENT ALCOHOL DEHYDROGENASE"/>
    <property type="match status" value="1"/>
</dbReference>
<keyword evidence="4 6" id="KW-0862">Zinc</keyword>
<proteinExistence type="inferred from homology"/>
<organism evidence="8 9">
    <name type="scientific">Peltaster fructicola</name>
    <dbReference type="NCBI Taxonomy" id="286661"/>
    <lineage>
        <taxon>Eukaryota</taxon>
        <taxon>Fungi</taxon>
        <taxon>Dikarya</taxon>
        <taxon>Ascomycota</taxon>
        <taxon>Pezizomycotina</taxon>
        <taxon>Dothideomycetes</taxon>
        <taxon>Dothideomycetes incertae sedis</taxon>
        <taxon>Peltaster</taxon>
    </lineage>
</organism>
<dbReference type="FunFam" id="3.40.50.720:FF:000003">
    <property type="entry name" value="S-(hydroxymethyl)glutathione dehydrogenase"/>
    <property type="match status" value="1"/>
</dbReference>
<accession>A0A6H0XIU0</accession>
<dbReference type="EMBL" id="CP051139">
    <property type="protein sequence ID" value="QIW94544.1"/>
    <property type="molecule type" value="Genomic_DNA"/>
</dbReference>
<dbReference type="SMART" id="SM00829">
    <property type="entry name" value="PKS_ER"/>
    <property type="match status" value="1"/>
</dbReference>
<gene>
    <name evidence="8" type="ORF">AMS68_000062</name>
</gene>
<evidence type="ECO:0000259" key="7">
    <source>
        <dbReference type="SMART" id="SM00829"/>
    </source>
</evidence>
<evidence type="ECO:0000256" key="6">
    <source>
        <dbReference type="RuleBase" id="RU361277"/>
    </source>
</evidence>
<reference evidence="8 9" key="1">
    <citation type="journal article" date="2016" name="Sci. Rep.">
        <title>Peltaster fructicola genome reveals evolution from an invasive phytopathogen to an ectophytic parasite.</title>
        <authorList>
            <person name="Xu C."/>
            <person name="Chen H."/>
            <person name="Gleason M.L."/>
            <person name="Xu J.R."/>
            <person name="Liu H."/>
            <person name="Zhang R."/>
            <person name="Sun G."/>
        </authorList>
    </citation>
    <scope>NUCLEOTIDE SEQUENCE [LARGE SCALE GENOMIC DNA]</scope>
    <source>
        <strain evidence="8 9">LNHT1506</strain>
    </source>
</reference>
<evidence type="ECO:0000256" key="3">
    <source>
        <dbReference type="ARBA" id="ARBA00022723"/>
    </source>
</evidence>
<dbReference type="InterPro" id="IPR002328">
    <property type="entry name" value="ADH_Zn_CS"/>
</dbReference>